<evidence type="ECO:0000313" key="2">
    <source>
        <dbReference type="EMBL" id="TWH18315.1"/>
    </source>
</evidence>
<feature type="transmembrane region" description="Helical" evidence="1">
    <location>
        <begin position="178"/>
        <end position="202"/>
    </location>
</feature>
<comment type="caution">
    <text evidence="2">The sequence shown here is derived from an EMBL/GenBank/DDBJ whole genome shotgun (WGS) entry which is preliminary data.</text>
</comment>
<evidence type="ECO:0000313" key="3">
    <source>
        <dbReference type="Proteomes" id="UP000317303"/>
    </source>
</evidence>
<dbReference type="RefSeq" id="WP_169741957.1">
    <property type="nucleotide sequence ID" value="NZ_JOIJ01000012.1"/>
</dbReference>
<keyword evidence="1" id="KW-1133">Transmembrane helix</keyword>
<proteinExistence type="predicted"/>
<dbReference type="Pfam" id="PF06197">
    <property type="entry name" value="DUF998"/>
    <property type="match status" value="1"/>
</dbReference>
<protein>
    <submittedName>
        <fullName evidence="2">Uncharacterized protein DUF998</fullName>
    </submittedName>
</protein>
<dbReference type="EMBL" id="VLJV01000001">
    <property type="protein sequence ID" value="TWH18315.1"/>
    <property type="molecule type" value="Genomic_DNA"/>
</dbReference>
<sequence length="246" mass="25426">MSAVVLGCLALCVALRRRPAARTIVGALAWTLGIAYFAVELPAVAASAAPYDPLVQPMSDLGVTTCGTGTYPLADYAICSPWHDAVNWAFLLSGLVVALGAWCLHPVGARPGAHRSRRSILAATLLVTWGLSMASSGLFPADTHFWTHTLLAVPGMVVHIPALLVLRAALRDARPGLARWTGICATVSIATLTGVVAAPLVPGLGELGGLLQRLLYAVVWVWTLGVAAATAVTAARSAGAQHGRGT</sequence>
<name>A0A660CBX2_9PSEU</name>
<reference evidence="2 3" key="1">
    <citation type="submission" date="2019-07" db="EMBL/GenBank/DDBJ databases">
        <title>R&amp;d 2014.</title>
        <authorList>
            <person name="Klenk H.-P."/>
        </authorList>
    </citation>
    <scope>NUCLEOTIDE SEQUENCE [LARGE SCALE GENOMIC DNA]</scope>
    <source>
        <strain evidence="2 3">DSM 43194</strain>
    </source>
</reference>
<dbReference type="Proteomes" id="UP000317303">
    <property type="component" value="Unassembled WGS sequence"/>
</dbReference>
<accession>A0A660CBX2</accession>
<feature type="transmembrane region" description="Helical" evidence="1">
    <location>
        <begin position="120"/>
        <end position="139"/>
    </location>
</feature>
<dbReference type="InterPro" id="IPR009339">
    <property type="entry name" value="DUF998"/>
</dbReference>
<feature type="transmembrane region" description="Helical" evidence="1">
    <location>
        <begin position="214"/>
        <end position="235"/>
    </location>
</feature>
<keyword evidence="3" id="KW-1185">Reference proteome</keyword>
<feature type="transmembrane region" description="Helical" evidence="1">
    <location>
        <begin position="88"/>
        <end position="108"/>
    </location>
</feature>
<organism evidence="2 3">
    <name type="scientific">Prauserella rugosa</name>
    <dbReference type="NCBI Taxonomy" id="43354"/>
    <lineage>
        <taxon>Bacteria</taxon>
        <taxon>Bacillati</taxon>
        <taxon>Actinomycetota</taxon>
        <taxon>Actinomycetes</taxon>
        <taxon>Pseudonocardiales</taxon>
        <taxon>Pseudonocardiaceae</taxon>
        <taxon>Prauserella</taxon>
    </lineage>
</organism>
<gene>
    <name evidence="2" type="ORF">JD82_00131</name>
</gene>
<dbReference type="AlphaFoldDB" id="A0A660CBX2"/>
<feature type="transmembrane region" description="Helical" evidence="1">
    <location>
        <begin position="145"/>
        <end position="166"/>
    </location>
</feature>
<keyword evidence="1" id="KW-0812">Transmembrane</keyword>
<keyword evidence="1" id="KW-0472">Membrane</keyword>
<evidence type="ECO:0000256" key="1">
    <source>
        <dbReference type="SAM" id="Phobius"/>
    </source>
</evidence>